<sequence>MSQAAIARIYLGCSFLNEVQRERAKQAREYLAQNPTVEHVHFPFDQQVVDPAESPQVKLGDERSLLWQSQTYQNDLAGIQMANCGVFLYDMDLIDDGCAFEIGFMRAQHKPVMLLPFTEEPEKKRVMNLMLAQGVTAFYDGNTELEILKTYDFNANPAKPMTGYGII</sequence>
<dbReference type="OrthoDB" id="397706at2"/>
<keyword evidence="1" id="KW-0808">Transferase</keyword>
<dbReference type="InterPro" id="IPR007710">
    <property type="entry name" value="Nucleoside_deoxyribTrfase"/>
</dbReference>
<organism evidence="1 2">
    <name type="scientific">Lactobacillus porci</name>
    <dbReference type="NCBI Taxonomy" id="2012477"/>
    <lineage>
        <taxon>Bacteria</taxon>
        <taxon>Bacillati</taxon>
        <taxon>Bacillota</taxon>
        <taxon>Bacilli</taxon>
        <taxon>Lactobacillales</taxon>
        <taxon>Lactobacillaceae</taxon>
        <taxon>Lactobacillus</taxon>
    </lineage>
</organism>
<dbReference type="RefSeq" id="WP_154548610.1">
    <property type="nucleotide sequence ID" value="NZ_VUMX01000012.1"/>
</dbReference>
<proteinExistence type="predicted"/>
<dbReference type="AlphaFoldDB" id="A0A6A8MEC0"/>
<dbReference type="Pfam" id="PF05014">
    <property type="entry name" value="Nuc_deoxyrib_tr"/>
    <property type="match status" value="1"/>
</dbReference>
<evidence type="ECO:0000313" key="2">
    <source>
        <dbReference type="Proteomes" id="UP000438120"/>
    </source>
</evidence>
<protein>
    <submittedName>
        <fullName evidence="1">Nucleoside 2-deoxyribosyltransferase</fullName>
    </submittedName>
</protein>
<gene>
    <name evidence="1" type="ORF">FYJ62_05630</name>
</gene>
<dbReference type="Proteomes" id="UP000438120">
    <property type="component" value="Unassembled WGS sequence"/>
</dbReference>
<reference evidence="1 2" key="1">
    <citation type="submission" date="2019-08" db="EMBL/GenBank/DDBJ databases">
        <title>In-depth cultivation of the pig gut microbiome towards novel bacterial diversity and tailored functional studies.</title>
        <authorList>
            <person name="Wylensek D."/>
            <person name="Hitch T.C.A."/>
            <person name="Clavel T."/>
        </authorList>
    </citation>
    <scope>NUCLEOTIDE SEQUENCE [LARGE SCALE GENOMIC DNA]</scope>
    <source>
        <strain evidence="1 2">Bifido-178-WT-2B</strain>
    </source>
</reference>
<dbReference type="Gene3D" id="3.40.50.450">
    <property type="match status" value="1"/>
</dbReference>
<dbReference type="EMBL" id="VUMX01000012">
    <property type="protein sequence ID" value="MST87129.1"/>
    <property type="molecule type" value="Genomic_DNA"/>
</dbReference>
<name>A0A6A8MEC0_9LACO</name>
<dbReference type="GO" id="GO:0016740">
    <property type="term" value="F:transferase activity"/>
    <property type="evidence" value="ECO:0007669"/>
    <property type="project" value="UniProtKB-KW"/>
</dbReference>
<accession>A0A6A8MEC0</accession>
<comment type="caution">
    <text evidence="1">The sequence shown here is derived from an EMBL/GenBank/DDBJ whole genome shotgun (WGS) entry which is preliminary data.</text>
</comment>
<evidence type="ECO:0000313" key="1">
    <source>
        <dbReference type="EMBL" id="MST87129.1"/>
    </source>
</evidence>
<keyword evidence="2" id="KW-1185">Reference proteome</keyword>
<dbReference type="SUPFAM" id="SSF52309">
    <property type="entry name" value="N-(deoxy)ribosyltransferase-like"/>
    <property type="match status" value="1"/>
</dbReference>